<evidence type="ECO:0008006" key="6">
    <source>
        <dbReference type="Google" id="ProtNLM"/>
    </source>
</evidence>
<dbReference type="GO" id="GO:0050660">
    <property type="term" value="F:flavin adenine dinucleotide binding"/>
    <property type="evidence" value="ECO:0007669"/>
    <property type="project" value="InterPro"/>
</dbReference>
<reference evidence="4 5" key="1">
    <citation type="submission" date="2019-02" db="EMBL/GenBank/DDBJ databases">
        <title>Genome sequencing of the rare red list fungi Antrodiella citrinella (Flaviporus citrinellus).</title>
        <authorList>
            <person name="Buettner E."/>
            <person name="Kellner H."/>
        </authorList>
    </citation>
    <scope>NUCLEOTIDE SEQUENCE [LARGE SCALE GENOMIC DNA]</scope>
    <source>
        <strain evidence="4 5">DSM 108506</strain>
    </source>
</reference>
<dbReference type="OrthoDB" id="74360at2759"/>
<comment type="caution">
    <text evidence="4">The sequence shown here is derived from an EMBL/GenBank/DDBJ whole genome shotgun (WGS) entry which is preliminary data.</text>
</comment>
<keyword evidence="1" id="KW-0285">Flavoprotein</keyword>
<keyword evidence="2" id="KW-0274">FAD</keyword>
<dbReference type="Proteomes" id="UP000308730">
    <property type="component" value="Unassembled WGS sequence"/>
</dbReference>
<dbReference type="GO" id="GO:0050661">
    <property type="term" value="F:NADP binding"/>
    <property type="evidence" value="ECO:0007669"/>
    <property type="project" value="InterPro"/>
</dbReference>
<evidence type="ECO:0000256" key="1">
    <source>
        <dbReference type="ARBA" id="ARBA00022630"/>
    </source>
</evidence>
<sequence length="571" mass="63597">MVHNSQTDPRVIALAWLKQYGAAILLADIPIIASLFLPHGWFRDVLTFTWDTRSLEGTDKISAYFSEHLKPGYVSDMTLFEDLYIRPSFFPVGPHSGVEVAFSYDTPIAHGQGFARLMEDGNGEWKALSVCMFVADLRGHEETNYELGIYGGHTLAWADVYAERRAKIESEPQILIVGAGQIGLMLAAVCKQMNLRALVIERTERVGDIWRQRYPTLAFHTTRRHHEMLYQPYPPTWPLFTPKDKFADWLEGYVKFQDLVVWTSSQIDGQPLYHDDAKRWDVTVRRNGKLVTVNPSHVIIATGVLGEAVIPVLPGKELFSGSILQGHYYQGGPSYAGQNVVVVGAGNTAIDICQDLWFHKAKSVTMTQRSSTCIIAGETASRNIQRVWADQEPAAVGDLKFKTMPLGLLRKLQQSRTQEMWDEDKEMFEGLQKAGLKLNMGPDGAGQLLMVWERCGGYWVDKGGAKLIANGGIKVKQGHEATAYTKTGLQFADGTELEADSVIFAIGYTNVREVAKKIFGEEAIKRTGEVYGLDDEGELKGSFRPSGHPGLWFGSGEFITGRTMAKQLKLV</sequence>
<dbReference type="PANTHER" id="PTHR43539">
    <property type="entry name" value="FLAVIN-BINDING MONOOXYGENASE-LIKE PROTEIN (AFU_ORTHOLOGUE AFUA_4G09220)"/>
    <property type="match status" value="1"/>
</dbReference>
<dbReference type="AlphaFoldDB" id="A0A4S4MVW0"/>
<gene>
    <name evidence="4" type="ORF">EUX98_g3702</name>
</gene>
<evidence type="ECO:0000256" key="3">
    <source>
        <dbReference type="ARBA" id="ARBA00023002"/>
    </source>
</evidence>
<dbReference type="PANTHER" id="PTHR43539:SF68">
    <property type="entry name" value="FLAVIN-BINDING MONOOXYGENASE-LIKE PROTEIN (AFU_ORTHOLOGUE AFUA_4G09220)"/>
    <property type="match status" value="1"/>
</dbReference>
<evidence type="ECO:0000313" key="4">
    <source>
        <dbReference type="EMBL" id="THH30494.1"/>
    </source>
</evidence>
<dbReference type="Gene3D" id="3.50.50.60">
    <property type="entry name" value="FAD/NAD(P)-binding domain"/>
    <property type="match status" value="1"/>
</dbReference>
<evidence type="ECO:0000313" key="5">
    <source>
        <dbReference type="Proteomes" id="UP000308730"/>
    </source>
</evidence>
<dbReference type="PRINTS" id="PR00419">
    <property type="entry name" value="ADXRDTASE"/>
</dbReference>
<accession>A0A4S4MVW0</accession>
<dbReference type="SUPFAM" id="SSF51905">
    <property type="entry name" value="FAD/NAD(P)-binding domain"/>
    <property type="match status" value="1"/>
</dbReference>
<dbReference type="Pfam" id="PF00743">
    <property type="entry name" value="FMO-like"/>
    <property type="match status" value="1"/>
</dbReference>
<organism evidence="4 5">
    <name type="scientific">Antrodiella citrinella</name>
    <dbReference type="NCBI Taxonomy" id="2447956"/>
    <lineage>
        <taxon>Eukaryota</taxon>
        <taxon>Fungi</taxon>
        <taxon>Dikarya</taxon>
        <taxon>Basidiomycota</taxon>
        <taxon>Agaricomycotina</taxon>
        <taxon>Agaricomycetes</taxon>
        <taxon>Polyporales</taxon>
        <taxon>Steccherinaceae</taxon>
        <taxon>Antrodiella</taxon>
    </lineage>
</organism>
<proteinExistence type="predicted"/>
<name>A0A4S4MVW0_9APHY</name>
<evidence type="ECO:0000256" key="2">
    <source>
        <dbReference type="ARBA" id="ARBA00022827"/>
    </source>
</evidence>
<keyword evidence="5" id="KW-1185">Reference proteome</keyword>
<dbReference type="EMBL" id="SGPM01000079">
    <property type="protein sequence ID" value="THH30494.1"/>
    <property type="molecule type" value="Genomic_DNA"/>
</dbReference>
<dbReference type="GO" id="GO:0004499">
    <property type="term" value="F:N,N-dimethylaniline monooxygenase activity"/>
    <property type="evidence" value="ECO:0007669"/>
    <property type="project" value="InterPro"/>
</dbReference>
<protein>
    <recommendedName>
        <fullName evidence="6">FAD/NAD(P)-binding domain-containing protein</fullName>
    </recommendedName>
</protein>
<keyword evidence="3" id="KW-0560">Oxidoreductase</keyword>
<dbReference type="InterPro" id="IPR020946">
    <property type="entry name" value="Flavin_mOase-like"/>
</dbReference>
<dbReference type="InterPro" id="IPR050982">
    <property type="entry name" value="Auxin_biosynth/cation_transpt"/>
</dbReference>
<dbReference type="InterPro" id="IPR036188">
    <property type="entry name" value="FAD/NAD-bd_sf"/>
</dbReference>